<dbReference type="InterPro" id="IPR052227">
    <property type="entry name" value="Arf-Rho-GAP_ANK-PH_domain"/>
</dbReference>
<protein>
    <submittedName>
        <fullName evidence="8">Uncharacterized protein LOC105225702 isoform X1</fullName>
    </submittedName>
</protein>
<dbReference type="GO" id="GO:0005547">
    <property type="term" value="F:phosphatidylinositol-3,4,5-trisphosphate binding"/>
    <property type="evidence" value="ECO:0007669"/>
    <property type="project" value="InterPro"/>
</dbReference>
<dbReference type="Pfam" id="PF00620">
    <property type="entry name" value="RhoGAP"/>
    <property type="match status" value="1"/>
</dbReference>
<dbReference type="GeneID" id="105225702"/>
<dbReference type="GO" id="GO:0005737">
    <property type="term" value="C:cytoplasm"/>
    <property type="evidence" value="ECO:0007669"/>
    <property type="project" value="UniProtKB-SubCell"/>
</dbReference>
<dbReference type="PANTHER" id="PTHR45899:SF2">
    <property type="entry name" value="RHO GTPASE ACTIVATING PROTEIN AT 15B, ISOFORM C"/>
    <property type="match status" value="1"/>
</dbReference>
<keyword evidence="2" id="KW-0343">GTPase activation</keyword>
<feature type="compositionally biased region" description="Basic and acidic residues" evidence="5">
    <location>
        <begin position="423"/>
        <end position="439"/>
    </location>
</feature>
<dbReference type="FunCoup" id="A0A6I9V2F2">
    <property type="interactions" value="313"/>
</dbReference>
<dbReference type="Proteomes" id="UP001652620">
    <property type="component" value="Chromosome 4"/>
</dbReference>
<dbReference type="CDD" id="cd04385">
    <property type="entry name" value="RhoGAP_ARAP"/>
    <property type="match status" value="1"/>
</dbReference>
<dbReference type="GO" id="GO:0007165">
    <property type="term" value="P:signal transduction"/>
    <property type="evidence" value="ECO:0007669"/>
    <property type="project" value="InterPro"/>
</dbReference>
<dbReference type="PROSITE" id="PS50238">
    <property type="entry name" value="RHOGAP"/>
    <property type="match status" value="1"/>
</dbReference>
<dbReference type="KEGG" id="bdr:105225702"/>
<dbReference type="Gene3D" id="2.30.29.30">
    <property type="entry name" value="Pleckstrin-homology domain (PH domain)/Phosphotyrosine-binding domain (PTB)"/>
    <property type="match status" value="1"/>
</dbReference>
<keyword evidence="7" id="KW-1185">Reference proteome</keyword>
<feature type="region of interest" description="Disordered" evidence="5">
    <location>
        <begin position="237"/>
        <end position="262"/>
    </location>
</feature>
<dbReference type="SMART" id="SM00233">
    <property type="entry name" value="PH"/>
    <property type="match status" value="2"/>
</dbReference>
<gene>
    <name evidence="8" type="primary">LOC105225702</name>
</gene>
<feature type="compositionally biased region" description="Polar residues" evidence="5">
    <location>
        <begin position="728"/>
        <end position="743"/>
    </location>
</feature>
<dbReference type="InterPro" id="IPR000198">
    <property type="entry name" value="RhoGAP_dom"/>
</dbReference>
<evidence type="ECO:0000259" key="6">
    <source>
        <dbReference type="PROSITE" id="PS50238"/>
    </source>
</evidence>
<organism evidence="7 8">
    <name type="scientific">Bactrocera dorsalis</name>
    <name type="common">Oriental fruit fly</name>
    <name type="synonym">Dacus dorsalis</name>
    <dbReference type="NCBI Taxonomy" id="27457"/>
    <lineage>
        <taxon>Eukaryota</taxon>
        <taxon>Metazoa</taxon>
        <taxon>Ecdysozoa</taxon>
        <taxon>Arthropoda</taxon>
        <taxon>Hexapoda</taxon>
        <taxon>Insecta</taxon>
        <taxon>Pterygota</taxon>
        <taxon>Neoptera</taxon>
        <taxon>Endopterygota</taxon>
        <taxon>Diptera</taxon>
        <taxon>Brachycera</taxon>
        <taxon>Muscomorpha</taxon>
        <taxon>Tephritoidea</taxon>
        <taxon>Tephritidae</taxon>
        <taxon>Bactrocera</taxon>
        <taxon>Bactrocera</taxon>
    </lineage>
</organism>
<evidence type="ECO:0000256" key="5">
    <source>
        <dbReference type="SAM" id="MobiDB-lite"/>
    </source>
</evidence>
<dbReference type="InterPro" id="IPR029071">
    <property type="entry name" value="Ubiquitin-like_domsf"/>
</dbReference>
<feature type="compositionally biased region" description="Low complexity" evidence="5">
    <location>
        <begin position="156"/>
        <end position="170"/>
    </location>
</feature>
<keyword evidence="4" id="KW-0677">Repeat</keyword>
<dbReference type="PANTHER" id="PTHR45899">
    <property type="entry name" value="RHO GTPASE ACTIVATING PROTEIN AT 15B, ISOFORM C"/>
    <property type="match status" value="1"/>
</dbReference>
<feature type="region of interest" description="Disordered" evidence="5">
    <location>
        <begin position="126"/>
        <end position="200"/>
    </location>
</feature>
<dbReference type="InterPro" id="IPR011993">
    <property type="entry name" value="PH-like_dom_sf"/>
</dbReference>
<feature type="region of interest" description="Disordered" evidence="5">
    <location>
        <begin position="539"/>
        <end position="577"/>
    </location>
</feature>
<feature type="compositionally biased region" description="Polar residues" evidence="5">
    <location>
        <begin position="237"/>
        <end position="250"/>
    </location>
</feature>
<dbReference type="GO" id="GO:0005096">
    <property type="term" value="F:GTPase activator activity"/>
    <property type="evidence" value="ECO:0007669"/>
    <property type="project" value="UniProtKB-KW"/>
</dbReference>
<evidence type="ECO:0000256" key="3">
    <source>
        <dbReference type="ARBA" id="ARBA00022490"/>
    </source>
</evidence>
<evidence type="ECO:0000256" key="4">
    <source>
        <dbReference type="ARBA" id="ARBA00022737"/>
    </source>
</evidence>
<sequence>MEQEDSCRPVPAPRRLYPELRKTDYENVTVELINKNLNINSENIHTVTNCTEKVPNNKIFFGTHSDQEDAGSVGTRKSILTETNDLYGPNANEEVAPAPIYATPTPAPRPRKPQNTDFENANSIYENTVLRSPSPNTPTLYPQLPRATGAISKETSPNTSTASSPSNSRSAMRKAPDLPPKTYLSVERERGNRAQRYSIGSEVSTTSSYNVTMDGGGSAFGERSFSGSYKQKSASNATLNSSLDGSNESGDNAKFKSPSPGYVSDVGGKCNLNRYVSHNASDISTHDDDYDVDDDVEVDIAFDSDDSGRNNNTNSNQLNNQFTGIAAGNQTTNDKSAFTALTNAPDTNAIACNQTKVNNELLKSIGSTSKLLTESIGERVALKTKGIKNKFDKNFSTISSETAQRLRSVGKNFNTNFTLTKKEKDKEKEKATAQFHTERPQTLPPNDQVFGSISFTSPLNHKTDGVEDLSASAVDCSYDLPRNLRTARSDLDLPAPPSYEDAVKTATPQTSFARNAPISKSVMVPKHIAAEAASVALKKQRSNTSLQNVTEETHATDNSSVGTSRDSMDLPSPPMPNFPAPTLPKEVVAEISDGLYGKLKPIQPPQRLKRRKNYEEIQLRRAVDTPSPVGGASLRPNVDSAELQQLNMEAAAAEREESMLLHKQILAAERRMPNPDRSDSWEYIADSVEESVCSTPEPVYANDDATYGRVFEMATRNRPAAVHESRNYENTTISRPSTSHMQPNNFGHTKTAEVEGAVGGCVPAPVEIIQEFDPLSSRKAATICNSDKSNQLLLLEHLLEEDIYGTVSGDQVKSDDDVSMCTSEEDNQTAVTGTTTAIVSQQPATVVLPTPVNEPTTTNSVRDSQIQIVHQNAQLLSESMENMLDDEEERVRPYLCRVEEQPASGSNVDLSRSGDNRTQWFVQDNNKENNEQQRRNPFNKLNIVGDGPPSYLEAIGADGRPPFTPNEQKSRASRFMNTVNVFSTNVKQRVGAITRKSSFKMAPKSDVKVTLQMVPRPTLSPMLVRYEGPLIRFPSGVVEDILKEMQNRKAILRDRQFQTFLDQEMKTPKETIPLDCITTLQCVSNSRVTDNSTHFYCFEITTAMPKNQSSSGNVQAMSNPNLVMTSTSSGNCKHQRVAHLYGVSKESERGIWMQKLLESLTNTIPPKYLCHYYRAGWCYLKNSITSEWSGTWLVLKKNQRRLIFVSEAAGNLEKMDLRKARCIVLKDSDETIRNLHVESGPTLMIDCPPFTVYMIMSSPRETKIWRHIIREVAHNNGFSLIDQQLTKFNVPVIVDKCINFVYIHGSMSEGIYRKSGSENSILKLLSAFRADAFNVEITRNEYNEHDVANVLKRFMRDLPERLMGKLSESFMCVTELTKASEKIQAYKELLARLSVIERETLKKIVGHLAFISSQKTKNKMSTKNLTMIWGPTLLQNHHQQEEMVYSQKEADVLTDLITLYKNLFPLTPEEMKKEQEMLMCLQKYYAAAETMADSVKKSGDLKMWVVLNAKPELTNEEKDQVNVTITPTRTAYDICRELAPKMHMSTHQVSLHEVILNDCLERPLHHDTKVFDVVLNWSYWPEDDRKNNYLVVKPIDTLREVQRAVKNLATVTPGKELKFADNRTKSFKSLLCELRDGKIVISKKDKNDKTTIVREIFLHSTTAYLGFEKKRDFPWSWAITFVERTQTQILRSRDSPFIGHVLAGSEWVDRTIWYSSIWYSLYGDNILPPAEIILK</sequence>
<feature type="region of interest" description="Disordered" evidence="5">
    <location>
        <begin position="423"/>
        <end position="448"/>
    </location>
</feature>
<dbReference type="GO" id="GO:0071944">
    <property type="term" value="C:cell periphery"/>
    <property type="evidence" value="ECO:0007669"/>
    <property type="project" value="UniProtKB-ARBA"/>
</dbReference>
<evidence type="ECO:0000313" key="7">
    <source>
        <dbReference type="Proteomes" id="UP001652620"/>
    </source>
</evidence>
<dbReference type="SUPFAM" id="SSF50729">
    <property type="entry name" value="PH domain-like"/>
    <property type="match status" value="2"/>
</dbReference>
<feature type="compositionally biased region" description="Polar residues" evidence="5">
    <location>
        <begin position="542"/>
        <end position="565"/>
    </location>
</feature>
<dbReference type="Gene3D" id="1.10.555.10">
    <property type="entry name" value="Rho GTPase activation protein"/>
    <property type="match status" value="1"/>
</dbReference>
<evidence type="ECO:0000313" key="8">
    <source>
        <dbReference type="RefSeq" id="XP_011202594.2"/>
    </source>
</evidence>
<name>A0A6I9V2F2_BACDO</name>
<accession>A0A6I9V2F2</accession>
<reference evidence="8" key="1">
    <citation type="submission" date="2025-08" db="UniProtKB">
        <authorList>
            <consortium name="RefSeq"/>
        </authorList>
    </citation>
    <scope>IDENTIFICATION</scope>
    <source>
        <tissue evidence="8">Adult</tissue>
    </source>
</reference>
<feature type="region of interest" description="Disordered" evidence="5">
    <location>
        <begin position="721"/>
        <end position="743"/>
    </location>
</feature>
<dbReference type="GO" id="GO:0048699">
    <property type="term" value="P:generation of neurons"/>
    <property type="evidence" value="ECO:0007669"/>
    <property type="project" value="UniProtKB-ARBA"/>
</dbReference>
<dbReference type="SUPFAM" id="SSF54236">
    <property type="entry name" value="Ubiquitin-like"/>
    <property type="match status" value="1"/>
</dbReference>
<dbReference type="Gene3D" id="3.10.20.90">
    <property type="entry name" value="Phosphatidylinositol 3-kinase Catalytic Subunit, Chain A, domain 1"/>
    <property type="match status" value="1"/>
</dbReference>
<dbReference type="CDD" id="cd17113">
    <property type="entry name" value="RA_ARAPs"/>
    <property type="match status" value="1"/>
</dbReference>
<keyword evidence="3" id="KW-0963">Cytoplasm</keyword>
<feature type="domain" description="Rho-GAP" evidence="6">
    <location>
        <begin position="1283"/>
        <end position="1464"/>
    </location>
</feature>
<dbReference type="InterPro" id="IPR001849">
    <property type="entry name" value="PH_domain"/>
</dbReference>
<dbReference type="InParanoid" id="A0A6I9V2F2"/>
<dbReference type="SUPFAM" id="SSF48350">
    <property type="entry name" value="GTPase activation domain, GAP"/>
    <property type="match status" value="1"/>
</dbReference>
<dbReference type="InterPro" id="IPR037858">
    <property type="entry name" value="RhoGAP_ARAP"/>
</dbReference>
<proteinExistence type="predicted"/>
<evidence type="ECO:0000256" key="1">
    <source>
        <dbReference type="ARBA" id="ARBA00004496"/>
    </source>
</evidence>
<dbReference type="OrthoDB" id="29546at2759"/>
<evidence type="ECO:0000256" key="2">
    <source>
        <dbReference type="ARBA" id="ARBA00022468"/>
    </source>
</evidence>
<comment type="subcellular location">
    <subcellularLocation>
        <location evidence="1">Cytoplasm</location>
    </subcellularLocation>
</comment>
<dbReference type="SMART" id="SM00324">
    <property type="entry name" value="RhoGAP"/>
    <property type="match status" value="1"/>
</dbReference>
<dbReference type="RefSeq" id="XP_011202594.2">
    <property type="nucleotide sequence ID" value="XM_011204292.4"/>
</dbReference>
<feature type="compositionally biased region" description="Polar residues" evidence="5">
    <location>
        <begin position="126"/>
        <end position="140"/>
    </location>
</feature>
<dbReference type="InterPro" id="IPR008936">
    <property type="entry name" value="Rho_GTPase_activation_prot"/>
</dbReference>